<dbReference type="InterPro" id="IPR047057">
    <property type="entry name" value="MerR_fam"/>
</dbReference>
<gene>
    <name evidence="3" type="ORF">H4696_003647</name>
</gene>
<keyword evidence="1 3" id="KW-0238">DNA-binding</keyword>
<dbReference type="GO" id="GO:0003677">
    <property type="term" value="F:DNA binding"/>
    <property type="evidence" value="ECO:0007669"/>
    <property type="project" value="UniProtKB-KW"/>
</dbReference>
<feature type="domain" description="HTH merR-type" evidence="2">
    <location>
        <begin position="4"/>
        <end position="74"/>
    </location>
</feature>
<dbReference type="PANTHER" id="PTHR30204">
    <property type="entry name" value="REDOX-CYCLING DRUG-SENSING TRANSCRIPTIONAL ACTIVATOR SOXR"/>
    <property type="match status" value="1"/>
</dbReference>
<dbReference type="PRINTS" id="PR00040">
    <property type="entry name" value="HTHMERR"/>
</dbReference>
<evidence type="ECO:0000259" key="2">
    <source>
        <dbReference type="PROSITE" id="PS50937"/>
    </source>
</evidence>
<reference evidence="3 4" key="1">
    <citation type="submission" date="2020-10" db="EMBL/GenBank/DDBJ databases">
        <title>Sequencing the genomes of 1000 actinobacteria strains.</title>
        <authorList>
            <person name="Klenk H.-P."/>
        </authorList>
    </citation>
    <scope>NUCLEOTIDE SEQUENCE [LARGE SCALE GENOMIC DNA]</scope>
    <source>
        <strain evidence="3 4">DSM 44653</strain>
    </source>
</reference>
<dbReference type="SMART" id="SM00422">
    <property type="entry name" value="HTH_MERR"/>
    <property type="match status" value="1"/>
</dbReference>
<evidence type="ECO:0000313" key="3">
    <source>
        <dbReference type="EMBL" id="MBE1496547.1"/>
    </source>
</evidence>
<dbReference type="CDD" id="cd04780">
    <property type="entry name" value="HTH_MerR-like_sg5"/>
    <property type="match status" value="1"/>
</dbReference>
<dbReference type="SUPFAM" id="SSF46955">
    <property type="entry name" value="Putative DNA-binding domain"/>
    <property type="match status" value="1"/>
</dbReference>
<name>A0ABR9I019_9PSEU</name>
<dbReference type="InterPro" id="IPR009061">
    <property type="entry name" value="DNA-bd_dom_put_sf"/>
</dbReference>
<keyword evidence="4" id="KW-1185">Reference proteome</keyword>
<comment type="caution">
    <text evidence="3">The sequence shown here is derived from an EMBL/GenBank/DDBJ whole genome shotgun (WGS) entry which is preliminary data.</text>
</comment>
<dbReference type="RefSeq" id="WP_211299676.1">
    <property type="nucleotide sequence ID" value="NZ_JADBEG010000001.1"/>
</dbReference>
<sequence length="225" mass="23131">MPGAMRMAELSAETGVPVATVKYYLREGLLPAGRRVGPNQAQYTPEHVKRLRLVCALREIGGLSLAEVADVLGVLDAGRAARVVLGVAQDGRVSVRPVSAAARAWALGRVGELLGAPADDTDPAVANLVTVLAVCHGLGHDAVSGKLAEYAALAREVAAVDAALIDDVGPARRPGETALITTLLGERLFAGLRHFALVDALGAAPAEAQRDRSGPARLATGSPTS</sequence>
<proteinExistence type="predicted"/>
<evidence type="ECO:0000313" key="4">
    <source>
        <dbReference type="Proteomes" id="UP000631670"/>
    </source>
</evidence>
<dbReference type="PROSITE" id="PS50937">
    <property type="entry name" value="HTH_MERR_2"/>
    <property type="match status" value="1"/>
</dbReference>
<organism evidence="3 4">
    <name type="scientific">Amycolatopsis lexingtonensis</name>
    <dbReference type="NCBI Taxonomy" id="218822"/>
    <lineage>
        <taxon>Bacteria</taxon>
        <taxon>Bacillati</taxon>
        <taxon>Actinomycetota</taxon>
        <taxon>Actinomycetes</taxon>
        <taxon>Pseudonocardiales</taxon>
        <taxon>Pseudonocardiaceae</taxon>
        <taxon>Amycolatopsis</taxon>
    </lineage>
</organism>
<protein>
    <submittedName>
        <fullName evidence="3">DNA-binding transcriptional MerR regulator</fullName>
    </submittedName>
</protein>
<dbReference type="Pfam" id="PF13411">
    <property type="entry name" value="MerR_1"/>
    <property type="match status" value="1"/>
</dbReference>
<evidence type="ECO:0000256" key="1">
    <source>
        <dbReference type="ARBA" id="ARBA00023125"/>
    </source>
</evidence>
<accession>A0ABR9I019</accession>
<dbReference type="Gene3D" id="1.10.1660.10">
    <property type="match status" value="1"/>
</dbReference>
<dbReference type="InterPro" id="IPR000551">
    <property type="entry name" value="MerR-type_HTH_dom"/>
</dbReference>
<dbReference type="EMBL" id="JADBEG010000001">
    <property type="protein sequence ID" value="MBE1496547.1"/>
    <property type="molecule type" value="Genomic_DNA"/>
</dbReference>
<dbReference type="Proteomes" id="UP000631670">
    <property type="component" value="Unassembled WGS sequence"/>
</dbReference>
<dbReference type="PANTHER" id="PTHR30204:SF98">
    <property type="entry name" value="HTH-TYPE TRANSCRIPTIONAL REGULATOR ADHR"/>
    <property type="match status" value="1"/>
</dbReference>